<dbReference type="RefSeq" id="WP_227261271.1">
    <property type="nucleotide sequence ID" value="NZ_BAAADU010000002.1"/>
</dbReference>
<dbReference type="AlphaFoldDB" id="A0AAV3T0B7"/>
<accession>A0AAV3T0B7</accession>
<organism evidence="1 2">
    <name type="scientific">Salarchaeum japonicum</name>
    <dbReference type="NCBI Taxonomy" id="555573"/>
    <lineage>
        <taxon>Archaea</taxon>
        <taxon>Methanobacteriati</taxon>
        <taxon>Methanobacteriota</taxon>
        <taxon>Stenosarchaea group</taxon>
        <taxon>Halobacteria</taxon>
        <taxon>Halobacteriales</taxon>
        <taxon>Halobacteriaceae</taxon>
    </lineage>
</organism>
<dbReference type="InterPro" id="IPR058877">
    <property type="entry name" value="JAB/MPN_dom-containing"/>
</dbReference>
<protein>
    <submittedName>
        <fullName evidence="1">Uncharacterized protein</fullName>
    </submittedName>
</protein>
<dbReference type="EMBL" id="BAAADU010000002">
    <property type="protein sequence ID" value="GAA0649482.1"/>
    <property type="molecule type" value="Genomic_DNA"/>
</dbReference>
<proteinExistence type="predicted"/>
<sequence>MTETLHATRALLSVLCDLAADADPRPIDVSLAATPARDLQPTTEDAGVALASIPDDTRVLSDFYFPDAGDSINRVFGMDLTTPSGKTDARFLSHPKGDPSVSTTDDLHARLLVGVPPWNPDDVRAYDRNGRRLSLTVVAAETEEDASVLD</sequence>
<reference evidence="1 2" key="1">
    <citation type="journal article" date="2019" name="Int. J. Syst. Evol. Microbiol.">
        <title>The Global Catalogue of Microorganisms (GCM) 10K type strain sequencing project: providing services to taxonomists for standard genome sequencing and annotation.</title>
        <authorList>
            <consortium name="The Broad Institute Genomics Platform"/>
            <consortium name="The Broad Institute Genome Sequencing Center for Infectious Disease"/>
            <person name="Wu L."/>
            <person name="Ma J."/>
        </authorList>
    </citation>
    <scope>NUCLEOTIDE SEQUENCE [LARGE SCALE GENOMIC DNA]</scope>
    <source>
        <strain evidence="1 2">JCM 16327</strain>
    </source>
</reference>
<comment type="caution">
    <text evidence="1">The sequence shown here is derived from an EMBL/GenBank/DDBJ whole genome shotgun (WGS) entry which is preliminary data.</text>
</comment>
<keyword evidence="2" id="KW-1185">Reference proteome</keyword>
<dbReference type="Pfam" id="PF26422">
    <property type="entry name" value="Halo_JAB_MPN"/>
    <property type="match status" value="1"/>
</dbReference>
<gene>
    <name evidence="1" type="ORF">GCM10009019_10250</name>
</gene>
<dbReference type="Proteomes" id="UP001500194">
    <property type="component" value="Unassembled WGS sequence"/>
</dbReference>
<dbReference type="GeneID" id="68571848"/>
<evidence type="ECO:0000313" key="1">
    <source>
        <dbReference type="EMBL" id="GAA0649482.1"/>
    </source>
</evidence>
<name>A0AAV3T0B7_9EURY</name>
<evidence type="ECO:0000313" key="2">
    <source>
        <dbReference type="Proteomes" id="UP001500194"/>
    </source>
</evidence>